<evidence type="ECO:0000256" key="2">
    <source>
        <dbReference type="ARBA" id="ARBA00010752"/>
    </source>
</evidence>
<comment type="subcellular location">
    <subcellularLocation>
        <location evidence="1 9">Cytoplasm</location>
    </subcellularLocation>
</comment>
<evidence type="ECO:0000313" key="14">
    <source>
        <dbReference type="Proteomes" id="UP000280307"/>
    </source>
</evidence>
<comment type="similarity">
    <text evidence="2 9">Belongs to the beta sliding clamp family.</text>
</comment>
<feature type="domain" description="DNA polymerase III beta sliding clamp N-terminal" evidence="11">
    <location>
        <begin position="1"/>
        <end position="85"/>
    </location>
</feature>
<dbReference type="NCBIfam" id="TIGR00663">
    <property type="entry name" value="dnan"/>
    <property type="match status" value="1"/>
</dbReference>
<dbReference type="Gene3D" id="3.70.10.10">
    <property type="match status" value="1"/>
</dbReference>
<evidence type="ECO:0000256" key="1">
    <source>
        <dbReference type="ARBA" id="ARBA00004496"/>
    </source>
</evidence>
<dbReference type="Proteomes" id="UP000280307">
    <property type="component" value="Unassembled WGS sequence"/>
</dbReference>
<evidence type="ECO:0000256" key="10">
    <source>
        <dbReference type="SAM" id="MobiDB-lite"/>
    </source>
</evidence>
<comment type="caution">
    <text evidence="13">The sequence shown here is derived from an EMBL/GenBank/DDBJ whole genome shotgun (WGS) entry which is preliminary data.</text>
</comment>
<comment type="subunit">
    <text evidence="9">Forms a ring-shaped head-to-tail homodimer around DNA.</text>
</comment>
<reference evidence="13 14" key="1">
    <citation type="submission" date="2018-12" db="EMBL/GenBank/DDBJ databases">
        <title>Genome Sequence of Candidatus Viridilinea halotolerans isolated from saline sulfide-rich spring.</title>
        <authorList>
            <person name="Grouzdev D.S."/>
            <person name="Burganskaya E.I."/>
            <person name="Krutkina M.S."/>
            <person name="Sukhacheva M.V."/>
            <person name="Gorlenko V.M."/>
        </authorList>
    </citation>
    <scope>NUCLEOTIDE SEQUENCE [LARGE SCALE GENOMIC DNA]</scope>
    <source>
        <strain evidence="13">Chok-6</strain>
    </source>
</reference>
<gene>
    <name evidence="13" type="primary">dnaN</name>
    <name evidence="13" type="ORF">EI684_04560</name>
</gene>
<dbReference type="GO" id="GO:0005737">
    <property type="term" value="C:cytoplasm"/>
    <property type="evidence" value="ECO:0007669"/>
    <property type="project" value="UniProtKB-SubCell"/>
</dbReference>
<evidence type="ECO:0000259" key="11">
    <source>
        <dbReference type="Pfam" id="PF00712"/>
    </source>
</evidence>
<dbReference type="GO" id="GO:0008408">
    <property type="term" value="F:3'-5' exonuclease activity"/>
    <property type="evidence" value="ECO:0007669"/>
    <property type="project" value="InterPro"/>
</dbReference>
<feature type="domain" description="DNA polymerase III beta sliding clamp central" evidence="12">
    <location>
        <begin position="131"/>
        <end position="246"/>
    </location>
</feature>
<evidence type="ECO:0000256" key="7">
    <source>
        <dbReference type="ARBA" id="ARBA00022932"/>
    </source>
</evidence>
<dbReference type="InterPro" id="IPR022634">
    <property type="entry name" value="DNA_polIII_beta_N"/>
</dbReference>
<keyword evidence="8" id="KW-0238">DNA-binding</keyword>
<dbReference type="PANTHER" id="PTHR30478:SF0">
    <property type="entry name" value="BETA SLIDING CLAMP"/>
    <property type="match status" value="1"/>
</dbReference>
<evidence type="ECO:0000256" key="5">
    <source>
        <dbReference type="ARBA" id="ARBA00022695"/>
    </source>
</evidence>
<dbReference type="InterPro" id="IPR001001">
    <property type="entry name" value="DNA_polIII_beta"/>
</dbReference>
<dbReference type="Pfam" id="PF00712">
    <property type="entry name" value="DNA_pol3_beta"/>
    <property type="match status" value="1"/>
</dbReference>
<dbReference type="GO" id="GO:0003887">
    <property type="term" value="F:DNA-directed DNA polymerase activity"/>
    <property type="evidence" value="ECO:0007669"/>
    <property type="project" value="UniProtKB-UniRule"/>
</dbReference>
<organism evidence="13 14">
    <name type="scientific">Candidatus Viridilinea halotolerans</name>
    <dbReference type="NCBI Taxonomy" id="2491704"/>
    <lineage>
        <taxon>Bacteria</taxon>
        <taxon>Bacillati</taxon>
        <taxon>Chloroflexota</taxon>
        <taxon>Chloroflexia</taxon>
        <taxon>Chloroflexales</taxon>
        <taxon>Chloroflexineae</taxon>
        <taxon>Oscillochloridaceae</taxon>
        <taxon>Candidatus Viridilinea</taxon>
    </lineage>
</organism>
<dbReference type="GO" id="GO:0003677">
    <property type="term" value="F:DNA binding"/>
    <property type="evidence" value="ECO:0007669"/>
    <property type="project" value="UniProtKB-UniRule"/>
</dbReference>
<dbReference type="PANTHER" id="PTHR30478">
    <property type="entry name" value="DNA POLYMERASE III SUBUNIT BETA"/>
    <property type="match status" value="1"/>
</dbReference>
<accession>A0A426U669</accession>
<dbReference type="InterPro" id="IPR046938">
    <property type="entry name" value="DNA_clamp_sf"/>
</dbReference>
<dbReference type="GO" id="GO:0006271">
    <property type="term" value="P:DNA strand elongation involved in DNA replication"/>
    <property type="evidence" value="ECO:0007669"/>
    <property type="project" value="TreeGrafter"/>
</dbReference>
<dbReference type="InterPro" id="IPR022637">
    <property type="entry name" value="DNA_polIII_beta_cen"/>
</dbReference>
<keyword evidence="7 9" id="KW-0239">DNA-directed DNA polymerase</keyword>
<evidence type="ECO:0000259" key="12">
    <source>
        <dbReference type="Pfam" id="PF02767"/>
    </source>
</evidence>
<comment type="function">
    <text evidence="9">Confers DNA tethering and processivity to DNA polymerases and other proteins. Acts as a clamp, forming a ring around DNA (a reaction catalyzed by the clamp-loading complex) which diffuses in an ATP-independent manner freely and bidirectionally along dsDNA. Initially characterized for its ability to contact the catalytic subunit of DNA polymerase III (Pol III), a complex, multichain enzyme responsible for most of the replicative synthesis in bacteria; Pol III exhibits 3'-5' exonuclease proofreading activity. The beta chain is required for initiation of replication as well as for processivity of DNA replication.</text>
</comment>
<evidence type="ECO:0000256" key="3">
    <source>
        <dbReference type="ARBA" id="ARBA00022490"/>
    </source>
</evidence>
<evidence type="ECO:0000256" key="8">
    <source>
        <dbReference type="ARBA" id="ARBA00023125"/>
    </source>
</evidence>
<dbReference type="GO" id="GO:0009360">
    <property type="term" value="C:DNA polymerase III complex"/>
    <property type="evidence" value="ECO:0007669"/>
    <property type="project" value="InterPro"/>
</dbReference>
<keyword evidence="5 9" id="KW-0548">Nucleotidyltransferase</keyword>
<proteinExistence type="inferred from homology"/>
<dbReference type="CDD" id="cd00140">
    <property type="entry name" value="beta_clamp"/>
    <property type="match status" value="1"/>
</dbReference>
<keyword evidence="6 9" id="KW-0235">DNA replication</keyword>
<dbReference type="SMART" id="SM00480">
    <property type="entry name" value="POL3Bc"/>
    <property type="match status" value="1"/>
</dbReference>
<name>A0A426U669_9CHLR</name>
<keyword evidence="3 9" id="KW-0963">Cytoplasm</keyword>
<keyword evidence="4 9" id="KW-0808">Transferase</keyword>
<evidence type="ECO:0000256" key="9">
    <source>
        <dbReference type="PIRNR" id="PIRNR000804"/>
    </source>
</evidence>
<feature type="compositionally biased region" description="Low complexity" evidence="10">
    <location>
        <begin position="378"/>
        <end position="389"/>
    </location>
</feature>
<evidence type="ECO:0000256" key="6">
    <source>
        <dbReference type="ARBA" id="ARBA00022705"/>
    </source>
</evidence>
<dbReference type="Pfam" id="PF02767">
    <property type="entry name" value="DNA_pol3_beta_2"/>
    <property type="match status" value="1"/>
</dbReference>
<feature type="region of interest" description="Disordered" evidence="10">
    <location>
        <begin position="378"/>
        <end position="407"/>
    </location>
</feature>
<dbReference type="EMBL" id="RSAS01000186">
    <property type="protein sequence ID" value="RRR75481.1"/>
    <property type="molecule type" value="Genomic_DNA"/>
</dbReference>
<protein>
    <recommendedName>
        <fullName evidence="9">Beta sliding clamp</fullName>
    </recommendedName>
</protein>
<evidence type="ECO:0000256" key="4">
    <source>
        <dbReference type="ARBA" id="ARBA00022679"/>
    </source>
</evidence>
<dbReference type="AlphaFoldDB" id="A0A426U669"/>
<dbReference type="SUPFAM" id="SSF55979">
    <property type="entry name" value="DNA clamp"/>
    <property type="match status" value="3"/>
</dbReference>
<dbReference type="PIRSF" id="PIRSF000804">
    <property type="entry name" value="DNA_pol_III_b"/>
    <property type="match status" value="1"/>
</dbReference>
<evidence type="ECO:0000313" key="13">
    <source>
        <dbReference type="EMBL" id="RRR75481.1"/>
    </source>
</evidence>
<sequence length="407" mass="43571">MKLRCTQAALKRGLDAVSLAVAEKSSLPVLANVLLSTDHHELRLAATNLEIRVTHWLEAEVETHGAITVPARLLSEIVNTLPKDTLVLERLPHGEMLHLTVGPFTNRLCGIEADSFPRQPTPGDLAIATTMPASVLREALSQVIFATAKVDTRPILTGVMFEIGAHDIRLAAADTYRLAVRRVPLTQAGEAHTVVVPTWACTSLIRILHDCESEISIAVNPDATHVFFHTATSEVVSRLIDGRYPDINRVIPGPGSTQAIVDAEALFHTVRLATYFTSGDAYPLPLQLAICAAPQGETHGQVMIQVASPTGNNRSRLQAQVEGPDAALGLNASFLTDILRANRSGWLRIALHGPDGPSVFCPETLHGEQIHVVMPIPLSSSTSTKSPSVATPPPAQTPAPSDEDDAA</sequence>
<dbReference type="Gene3D" id="3.10.150.10">
    <property type="entry name" value="DNA Polymerase III, subunit A, domain 2"/>
    <property type="match status" value="1"/>
</dbReference>